<feature type="region of interest" description="Disordered" evidence="5">
    <location>
        <begin position="28"/>
        <end position="57"/>
    </location>
</feature>
<dbReference type="OrthoDB" id="6159439at2759"/>
<dbReference type="Gene3D" id="1.10.10.60">
    <property type="entry name" value="Homeodomain-like"/>
    <property type="match status" value="1"/>
</dbReference>
<protein>
    <recommendedName>
        <fullName evidence="6">Homeobox domain-containing protein</fullName>
    </recommendedName>
</protein>
<dbReference type="InParanoid" id="A0A1X2H1U1"/>
<feature type="domain" description="Homeobox" evidence="6">
    <location>
        <begin position="48"/>
        <end position="108"/>
    </location>
</feature>
<keyword evidence="3 4" id="KW-0371">Homeobox</keyword>
<dbReference type="Pfam" id="PF00046">
    <property type="entry name" value="Homeodomain"/>
    <property type="match status" value="1"/>
</dbReference>
<keyword evidence="2 3" id="KW-0539">Nucleus</keyword>
<dbReference type="Proteomes" id="UP000242180">
    <property type="component" value="Unassembled WGS sequence"/>
</dbReference>
<gene>
    <name evidence="7" type="ORF">BCR43DRAFT_508801</name>
</gene>
<dbReference type="AlphaFoldDB" id="A0A1X2H1U1"/>
<dbReference type="PANTHER" id="PTHR24341:SF1">
    <property type="entry name" value="CYTOPLASMIC POLYADENYLATED HOMEOBOX-LIKE PROTEIN"/>
    <property type="match status" value="1"/>
</dbReference>
<feature type="DNA-binding region" description="Homeobox" evidence="3">
    <location>
        <begin position="50"/>
        <end position="109"/>
    </location>
</feature>
<feature type="compositionally biased region" description="Basic and acidic residues" evidence="5">
    <location>
        <begin position="204"/>
        <end position="213"/>
    </location>
</feature>
<reference evidence="7 8" key="1">
    <citation type="submission" date="2016-07" db="EMBL/GenBank/DDBJ databases">
        <title>Pervasive Adenine N6-methylation of Active Genes in Fungi.</title>
        <authorList>
            <consortium name="DOE Joint Genome Institute"/>
            <person name="Mondo S.J."/>
            <person name="Dannebaum R.O."/>
            <person name="Kuo R.C."/>
            <person name="Labutti K."/>
            <person name="Haridas S."/>
            <person name="Kuo A."/>
            <person name="Salamov A."/>
            <person name="Ahrendt S.R."/>
            <person name="Lipzen A."/>
            <person name="Sullivan W."/>
            <person name="Andreopoulos W.B."/>
            <person name="Clum A."/>
            <person name="Lindquist E."/>
            <person name="Daum C."/>
            <person name="Ramamoorthy G.K."/>
            <person name="Gryganskyi A."/>
            <person name="Culley D."/>
            <person name="Magnuson J.K."/>
            <person name="James T.Y."/>
            <person name="O'Malley M.A."/>
            <person name="Stajich J.E."/>
            <person name="Spatafora J.W."/>
            <person name="Visel A."/>
            <person name="Grigoriev I.V."/>
        </authorList>
    </citation>
    <scope>NUCLEOTIDE SEQUENCE [LARGE SCALE GENOMIC DNA]</scope>
    <source>
        <strain evidence="7 8">NRRL 2496</strain>
    </source>
</reference>
<feature type="compositionally biased region" description="Basic and acidic residues" evidence="5">
    <location>
        <begin position="139"/>
        <end position="148"/>
    </location>
</feature>
<comment type="subcellular location">
    <subcellularLocation>
        <location evidence="1 3 4">Nucleus</location>
    </subcellularLocation>
</comment>
<evidence type="ECO:0000256" key="2">
    <source>
        <dbReference type="ARBA" id="ARBA00023242"/>
    </source>
</evidence>
<dbReference type="InterPro" id="IPR009057">
    <property type="entry name" value="Homeodomain-like_sf"/>
</dbReference>
<dbReference type="CDD" id="cd00086">
    <property type="entry name" value="homeodomain"/>
    <property type="match status" value="1"/>
</dbReference>
<dbReference type="SUPFAM" id="SSF46689">
    <property type="entry name" value="Homeodomain-like"/>
    <property type="match status" value="1"/>
</dbReference>
<feature type="compositionally biased region" description="Low complexity" evidence="5">
    <location>
        <begin position="150"/>
        <end position="163"/>
    </location>
</feature>
<dbReference type="EMBL" id="MCGN01000011">
    <property type="protein sequence ID" value="ORY91385.1"/>
    <property type="molecule type" value="Genomic_DNA"/>
</dbReference>
<feature type="compositionally biased region" description="Basic residues" evidence="5">
    <location>
        <begin position="187"/>
        <end position="203"/>
    </location>
</feature>
<proteinExistence type="predicted"/>
<evidence type="ECO:0000313" key="8">
    <source>
        <dbReference type="Proteomes" id="UP000242180"/>
    </source>
</evidence>
<evidence type="ECO:0000256" key="5">
    <source>
        <dbReference type="SAM" id="MobiDB-lite"/>
    </source>
</evidence>
<feature type="region of interest" description="Disordered" evidence="5">
    <location>
        <begin position="108"/>
        <end position="213"/>
    </location>
</feature>
<evidence type="ECO:0000256" key="1">
    <source>
        <dbReference type="ARBA" id="ARBA00004123"/>
    </source>
</evidence>
<dbReference type="GO" id="GO:0000978">
    <property type="term" value="F:RNA polymerase II cis-regulatory region sequence-specific DNA binding"/>
    <property type="evidence" value="ECO:0007669"/>
    <property type="project" value="TreeGrafter"/>
</dbReference>
<dbReference type="InterPro" id="IPR001356">
    <property type="entry name" value="HD"/>
</dbReference>
<evidence type="ECO:0000256" key="4">
    <source>
        <dbReference type="RuleBase" id="RU000682"/>
    </source>
</evidence>
<dbReference type="GO" id="GO:0000981">
    <property type="term" value="F:DNA-binding transcription factor activity, RNA polymerase II-specific"/>
    <property type="evidence" value="ECO:0007669"/>
    <property type="project" value="TreeGrafter"/>
</dbReference>
<evidence type="ECO:0000259" key="6">
    <source>
        <dbReference type="PROSITE" id="PS50071"/>
    </source>
</evidence>
<sequence length="213" mass="23474">MAYCELEAEIAPDFRLLLLDASFMNLPTEQPSNAPSAEETDDSSSSSGSNIRRRQRFSQEQVAVLDAAFRANPYPSRQRRCQLAQQFCTPVKRIWTWFDNKRQAVRRGSMASGRSTPGPGAGVVAPPVPFPYSISEHLTTGDRDRQQEDSPAGESSSGSSHSSPGERDGPIAESSAPRQPEPVYLMRPRRLAKKIKGGFHCRQHKNDDDGGLS</sequence>
<dbReference type="SMART" id="SM00389">
    <property type="entry name" value="HOX"/>
    <property type="match status" value="1"/>
</dbReference>
<name>A0A1X2H1U1_SYNRA</name>
<keyword evidence="8" id="KW-1185">Reference proteome</keyword>
<dbReference type="PROSITE" id="PS50071">
    <property type="entry name" value="HOMEOBOX_2"/>
    <property type="match status" value="1"/>
</dbReference>
<dbReference type="GO" id="GO:0005634">
    <property type="term" value="C:nucleus"/>
    <property type="evidence" value="ECO:0007669"/>
    <property type="project" value="UniProtKB-SubCell"/>
</dbReference>
<keyword evidence="3 4" id="KW-0238">DNA-binding</keyword>
<organism evidence="7 8">
    <name type="scientific">Syncephalastrum racemosum</name>
    <name type="common">Filamentous fungus</name>
    <dbReference type="NCBI Taxonomy" id="13706"/>
    <lineage>
        <taxon>Eukaryota</taxon>
        <taxon>Fungi</taxon>
        <taxon>Fungi incertae sedis</taxon>
        <taxon>Mucoromycota</taxon>
        <taxon>Mucoromycotina</taxon>
        <taxon>Mucoromycetes</taxon>
        <taxon>Mucorales</taxon>
        <taxon>Syncephalastraceae</taxon>
        <taxon>Syncephalastrum</taxon>
    </lineage>
</organism>
<accession>A0A1X2H1U1</accession>
<dbReference type="STRING" id="13706.A0A1X2H1U1"/>
<evidence type="ECO:0000256" key="3">
    <source>
        <dbReference type="PROSITE-ProRule" id="PRU00108"/>
    </source>
</evidence>
<dbReference type="PANTHER" id="PTHR24341">
    <property type="entry name" value="HOMEOBOX PROTEIN ENGRAILED"/>
    <property type="match status" value="1"/>
</dbReference>
<comment type="caution">
    <text evidence="7">The sequence shown here is derived from an EMBL/GenBank/DDBJ whole genome shotgun (WGS) entry which is preliminary data.</text>
</comment>
<evidence type="ECO:0000313" key="7">
    <source>
        <dbReference type="EMBL" id="ORY91385.1"/>
    </source>
</evidence>
<dbReference type="InterPro" id="IPR050720">
    <property type="entry name" value="Engrailed_Homeobox_TFs"/>
</dbReference>